<sequence length="121" mass="13200">MINVPDPDASAKFMIEHLDFTETITDEGLAVIFSAAADLHLAFLRVGVPDFRPESVAGALSKGMIIVLVVTDVDAEHARLAEAGVEIVTPLGFSKWEGSSGERYFQMRDPNGLIVRLTEWV</sequence>
<feature type="domain" description="VOC" evidence="1">
    <location>
        <begin position="1"/>
        <end position="120"/>
    </location>
</feature>
<reference evidence="2 3" key="1">
    <citation type="journal article" date="2014" name="Int. J. Syst. Evol. Microbiol.">
        <title>Nocardia vulneris sp. nov., isolated from wounds of human patients in North America.</title>
        <authorList>
            <person name="Lasker B.A."/>
            <person name="Bell M."/>
            <person name="Klenk H.P."/>
            <person name="Sproer C."/>
            <person name="Schumann C."/>
            <person name="Schumann P."/>
            <person name="Brown J.M."/>
        </authorList>
    </citation>
    <scope>NUCLEOTIDE SEQUENCE [LARGE SCALE GENOMIC DNA]</scope>
    <source>
        <strain evidence="2 3">W9851</strain>
    </source>
</reference>
<comment type="caution">
    <text evidence="2">The sequence shown here is derived from an EMBL/GenBank/DDBJ whole genome shotgun (WGS) entry which is preliminary data.</text>
</comment>
<keyword evidence="3" id="KW-1185">Reference proteome</keyword>
<dbReference type="Gene3D" id="3.10.180.10">
    <property type="entry name" value="2,3-Dihydroxybiphenyl 1,2-Dioxygenase, domain 1"/>
    <property type="match status" value="1"/>
</dbReference>
<name>A0ABR4Z4B2_9NOCA</name>
<accession>A0ABR4Z4B2</accession>
<dbReference type="Proteomes" id="UP000031364">
    <property type="component" value="Unassembled WGS sequence"/>
</dbReference>
<organism evidence="2 3">
    <name type="scientific">Nocardia vulneris</name>
    <dbReference type="NCBI Taxonomy" id="1141657"/>
    <lineage>
        <taxon>Bacteria</taxon>
        <taxon>Bacillati</taxon>
        <taxon>Actinomycetota</taxon>
        <taxon>Actinomycetes</taxon>
        <taxon>Mycobacteriales</taxon>
        <taxon>Nocardiaceae</taxon>
        <taxon>Nocardia</taxon>
    </lineage>
</organism>
<evidence type="ECO:0000259" key="1">
    <source>
        <dbReference type="PROSITE" id="PS51819"/>
    </source>
</evidence>
<dbReference type="PROSITE" id="PS51819">
    <property type="entry name" value="VOC"/>
    <property type="match status" value="1"/>
</dbReference>
<dbReference type="Pfam" id="PF00903">
    <property type="entry name" value="Glyoxalase"/>
    <property type="match status" value="1"/>
</dbReference>
<protein>
    <submittedName>
        <fullName evidence="2">Glyoxalase</fullName>
    </submittedName>
</protein>
<dbReference type="InterPro" id="IPR029068">
    <property type="entry name" value="Glyas_Bleomycin-R_OHBP_Dase"/>
</dbReference>
<evidence type="ECO:0000313" key="2">
    <source>
        <dbReference type="EMBL" id="KIA60151.1"/>
    </source>
</evidence>
<gene>
    <name evidence="2" type="ORF">FG87_38835</name>
</gene>
<dbReference type="InterPro" id="IPR037523">
    <property type="entry name" value="VOC_core"/>
</dbReference>
<dbReference type="InterPro" id="IPR004360">
    <property type="entry name" value="Glyas_Fos-R_dOase_dom"/>
</dbReference>
<dbReference type="EMBL" id="JNFP01000078">
    <property type="protein sequence ID" value="KIA60151.1"/>
    <property type="molecule type" value="Genomic_DNA"/>
</dbReference>
<proteinExistence type="predicted"/>
<dbReference type="SUPFAM" id="SSF54593">
    <property type="entry name" value="Glyoxalase/Bleomycin resistance protein/Dihydroxybiphenyl dioxygenase"/>
    <property type="match status" value="1"/>
</dbReference>
<evidence type="ECO:0000313" key="3">
    <source>
        <dbReference type="Proteomes" id="UP000031364"/>
    </source>
</evidence>